<dbReference type="Proteomes" id="UP000626109">
    <property type="component" value="Unassembled WGS sequence"/>
</dbReference>
<reference evidence="2" key="1">
    <citation type="submission" date="2021-02" db="EMBL/GenBank/DDBJ databases">
        <authorList>
            <person name="Dougan E. K."/>
            <person name="Rhodes N."/>
            <person name="Thang M."/>
            <person name="Chan C."/>
        </authorList>
    </citation>
    <scope>NUCLEOTIDE SEQUENCE</scope>
</reference>
<sequence>MAAQETGTPRLSRLLLAALLLLSSFCSSHGDAEKLPSWVSFPTRPATVPQYYSPTDLFNCDGANFSHTWAVYRRDVAENAAAGFPMDRDLFRRASKIVTEQEPGLDAASLKLPHVLLKQMPVSRLEGFCLFGYTWAELVKCAEGAASLFIVYRHTLLPTYLETIERTLGWNEWPLDFMESSGWPNIWTAVMLHLEKARGRGDGSWSGEMQRWGEEAQMLPRPDALEVEDTLMDWLQAVAGRTGSSLESSWRPSLQMRTGYATPSRALAKLAARGGGVWMQVLGHHMGSSMEPFSMLREALKVGFKLEVEASFVGQRHPSPGLVCKEFGYCGQSPELE</sequence>
<evidence type="ECO:0000313" key="2">
    <source>
        <dbReference type="EMBL" id="CAE8650986.1"/>
    </source>
</evidence>
<dbReference type="EMBL" id="CAJNNW010009475">
    <property type="protein sequence ID" value="CAE8650986.1"/>
    <property type="molecule type" value="Genomic_DNA"/>
</dbReference>
<evidence type="ECO:0000313" key="3">
    <source>
        <dbReference type="Proteomes" id="UP000626109"/>
    </source>
</evidence>
<evidence type="ECO:0008006" key="4">
    <source>
        <dbReference type="Google" id="ProtNLM"/>
    </source>
</evidence>
<organism evidence="2 3">
    <name type="scientific">Polarella glacialis</name>
    <name type="common">Dinoflagellate</name>
    <dbReference type="NCBI Taxonomy" id="89957"/>
    <lineage>
        <taxon>Eukaryota</taxon>
        <taxon>Sar</taxon>
        <taxon>Alveolata</taxon>
        <taxon>Dinophyceae</taxon>
        <taxon>Suessiales</taxon>
        <taxon>Suessiaceae</taxon>
        <taxon>Polarella</taxon>
    </lineage>
</organism>
<keyword evidence="1" id="KW-0732">Signal</keyword>
<feature type="chain" id="PRO_5032426826" description="Protein xylosyltransferase" evidence="1">
    <location>
        <begin position="31"/>
        <end position="337"/>
    </location>
</feature>
<proteinExistence type="predicted"/>
<name>A0A813IL12_POLGL</name>
<dbReference type="AlphaFoldDB" id="A0A813IL12"/>
<protein>
    <recommendedName>
        <fullName evidence="4">Protein xylosyltransferase</fullName>
    </recommendedName>
</protein>
<accession>A0A813IL12</accession>
<feature type="signal peptide" evidence="1">
    <location>
        <begin position="1"/>
        <end position="30"/>
    </location>
</feature>
<gene>
    <name evidence="2" type="ORF">PGLA2088_LOCUS8744</name>
</gene>
<evidence type="ECO:0000256" key="1">
    <source>
        <dbReference type="SAM" id="SignalP"/>
    </source>
</evidence>
<comment type="caution">
    <text evidence="2">The sequence shown here is derived from an EMBL/GenBank/DDBJ whole genome shotgun (WGS) entry which is preliminary data.</text>
</comment>
<feature type="non-terminal residue" evidence="2">
    <location>
        <position position="337"/>
    </location>
</feature>